<evidence type="ECO:0000313" key="3">
    <source>
        <dbReference type="Proteomes" id="UP000815846"/>
    </source>
</evidence>
<sequence length="185" mass="20627">MLSQNKRYYCSVILLFLTQSIFTHGAIAGEDGLDDNILTCSKIANNQARLSCFDALTQTLSIETNSTINLKNTTAENTDTGVNEILASEAEKQAIDDFAKDQLKQTSDELAKQVNSIVLTISALSKDPYGKWTIIFENGQKWQQKDSFQLTLTVGQRVMLTKGALSAVYLQKENSNKRIKVKRLQ</sequence>
<protein>
    <recommendedName>
        <fullName evidence="4">Type IV pilus biogenesis protein PilP</fullName>
    </recommendedName>
</protein>
<dbReference type="EMBL" id="PJAI02000003">
    <property type="protein sequence ID" value="TYK66602.1"/>
    <property type="molecule type" value="Genomic_DNA"/>
</dbReference>
<evidence type="ECO:0000313" key="2">
    <source>
        <dbReference type="EMBL" id="TYK66602.1"/>
    </source>
</evidence>
<accession>A0ABY3MZG7</accession>
<keyword evidence="3" id="KW-1185">Reference proteome</keyword>
<comment type="caution">
    <text evidence="2">The sequence shown here is derived from an EMBL/GenBank/DDBJ whole genome shotgun (WGS) entry which is preliminary data.</text>
</comment>
<dbReference type="Proteomes" id="UP000815846">
    <property type="component" value="Unassembled WGS sequence"/>
</dbReference>
<dbReference type="RefSeq" id="WP_101344683.1">
    <property type="nucleotide sequence ID" value="NZ_PJAI02000003.1"/>
</dbReference>
<name>A0ABY3MZG7_9GAMM</name>
<gene>
    <name evidence="2" type="ORF">CWS31_004510</name>
</gene>
<feature type="chain" id="PRO_5047075491" description="Type IV pilus biogenesis protein PilP" evidence="1">
    <location>
        <begin position="26"/>
        <end position="185"/>
    </location>
</feature>
<keyword evidence="1" id="KW-0732">Signal</keyword>
<proteinExistence type="predicted"/>
<evidence type="ECO:0008006" key="4">
    <source>
        <dbReference type="Google" id="ProtNLM"/>
    </source>
</evidence>
<organism evidence="2 3">
    <name type="scientific">Colwellia echini</name>
    <dbReference type="NCBI Taxonomy" id="1982103"/>
    <lineage>
        <taxon>Bacteria</taxon>
        <taxon>Pseudomonadati</taxon>
        <taxon>Pseudomonadota</taxon>
        <taxon>Gammaproteobacteria</taxon>
        <taxon>Alteromonadales</taxon>
        <taxon>Colwelliaceae</taxon>
        <taxon>Colwellia</taxon>
    </lineage>
</organism>
<reference evidence="2 3" key="1">
    <citation type="submission" date="2019-08" db="EMBL/GenBank/DDBJ databases">
        <title>Microbe sample from Colwellia echini.</title>
        <authorList>
            <person name="Christiansen L."/>
            <person name="Pathiraja D."/>
            <person name="Schultz-Johansen M."/>
            <person name="Choi I.-G."/>
            <person name="Stougaard P."/>
        </authorList>
    </citation>
    <scope>NUCLEOTIDE SEQUENCE [LARGE SCALE GENOMIC DNA]</scope>
    <source>
        <strain evidence="2 3">A3</strain>
    </source>
</reference>
<evidence type="ECO:0000256" key="1">
    <source>
        <dbReference type="SAM" id="SignalP"/>
    </source>
</evidence>
<feature type="signal peptide" evidence="1">
    <location>
        <begin position="1"/>
        <end position="25"/>
    </location>
</feature>